<dbReference type="InterPro" id="IPR011013">
    <property type="entry name" value="Gal_mutarotase_sf_dom"/>
</dbReference>
<dbReference type="PANTHER" id="PTHR11051:SF8">
    <property type="entry name" value="PROTEIN-GLUCOSYLGALACTOSYLHYDROXYLYSINE GLUCOSIDASE"/>
    <property type="match status" value="1"/>
</dbReference>
<feature type="binding site" evidence="5">
    <location>
        <begin position="356"/>
        <end position="357"/>
    </location>
    <ligand>
        <name>substrate</name>
    </ligand>
</feature>
<evidence type="ECO:0000256" key="3">
    <source>
        <dbReference type="ARBA" id="ARBA00022679"/>
    </source>
</evidence>
<dbReference type="Pfam" id="PF03636">
    <property type="entry name" value="Glyco_hydro_65N"/>
    <property type="match status" value="1"/>
</dbReference>
<dbReference type="InterPro" id="IPR005194">
    <property type="entry name" value="Glyco_hydro_65_C"/>
</dbReference>
<organism evidence="9 10">
    <name type="scientific">Mycoplasma testudineum</name>
    <dbReference type="NCBI Taxonomy" id="244584"/>
    <lineage>
        <taxon>Bacteria</taxon>
        <taxon>Bacillati</taxon>
        <taxon>Mycoplasmatota</taxon>
        <taxon>Mollicutes</taxon>
        <taxon>Mycoplasmataceae</taxon>
        <taxon>Mycoplasma</taxon>
    </lineage>
</organism>
<dbReference type="SUPFAM" id="SSF48208">
    <property type="entry name" value="Six-hairpin glycosidases"/>
    <property type="match status" value="1"/>
</dbReference>
<dbReference type="InterPro" id="IPR012341">
    <property type="entry name" value="6hp_glycosidase-like_sf"/>
</dbReference>
<dbReference type="RefSeq" id="WP_094255023.1">
    <property type="nucleotide sequence ID" value="NZ_NNCE01000011.1"/>
</dbReference>
<dbReference type="Gene3D" id="1.50.10.10">
    <property type="match status" value="1"/>
</dbReference>
<dbReference type="PIRSF" id="PIRSF036289">
    <property type="entry name" value="Glycosyl_hydrolase_malt_phosph"/>
    <property type="match status" value="1"/>
</dbReference>
<gene>
    <name evidence="9" type="ORF">EI74_0036</name>
</gene>
<dbReference type="OrthoDB" id="9758855at2"/>
<dbReference type="GO" id="GO:0030246">
    <property type="term" value="F:carbohydrate binding"/>
    <property type="evidence" value="ECO:0007669"/>
    <property type="project" value="InterPro"/>
</dbReference>
<comment type="caution">
    <text evidence="9">The sequence shown here is derived from an EMBL/GenBank/DDBJ whole genome shotgun (WGS) entry which is preliminary data.</text>
</comment>
<feature type="active site" description="Proton donor" evidence="4">
    <location>
        <position position="499"/>
    </location>
</feature>
<dbReference type="EMBL" id="SNWN01000002">
    <property type="protein sequence ID" value="TDO22130.1"/>
    <property type="molecule type" value="Genomic_DNA"/>
</dbReference>
<feature type="domain" description="Glycoside hydrolase family 65 central catalytic" evidence="6">
    <location>
        <begin position="321"/>
        <end position="701"/>
    </location>
</feature>
<dbReference type="Gene3D" id="2.70.98.40">
    <property type="entry name" value="Glycoside hydrolase, family 65, N-terminal domain"/>
    <property type="match status" value="1"/>
</dbReference>
<name>A0A4R6IJD6_9MOLU</name>
<dbReference type="Gene3D" id="2.60.420.10">
    <property type="entry name" value="Maltose phosphorylase, domain 3"/>
    <property type="match status" value="1"/>
</dbReference>
<evidence type="ECO:0000256" key="1">
    <source>
        <dbReference type="ARBA" id="ARBA00006768"/>
    </source>
</evidence>
<evidence type="ECO:0000313" key="9">
    <source>
        <dbReference type="EMBL" id="TDO22130.1"/>
    </source>
</evidence>
<evidence type="ECO:0000259" key="8">
    <source>
        <dbReference type="Pfam" id="PF03636"/>
    </source>
</evidence>
<dbReference type="InterPro" id="IPR037018">
    <property type="entry name" value="GH65_N"/>
</dbReference>
<evidence type="ECO:0000259" key="6">
    <source>
        <dbReference type="Pfam" id="PF03632"/>
    </source>
</evidence>
<dbReference type="Pfam" id="PF03632">
    <property type="entry name" value="Glyco_hydro_65m"/>
    <property type="match status" value="1"/>
</dbReference>
<reference evidence="9 10" key="1">
    <citation type="submission" date="2019-03" db="EMBL/GenBank/DDBJ databases">
        <title>Genomic Encyclopedia of Archaeal and Bacterial Type Strains, Phase II (KMG-II): from individual species to whole genera.</title>
        <authorList>
            <person name="Goeker M."/>
        </authorList>
    </citation>
    <scope>NUCLEOTIDE SEQUENCE [LARGE SCALE GENOMIC DNA]</scope>
    <source>
        <strain evidence="9 10">ATCC 700618</strain>
    </source>
</reference>
<proteinExistence type="inferred from homology"/>
<dbReference type="InterPro" id="IPR008928">
    <property type="entry name" value="6-hairpin_glycosidase_sf"/>
</dbReference>
<dbReference type="Proteomes" id="UP000295518">
    <property type="component" value="Unassembled WGS sequence"/>
</dbReference>
<evidence type="ECO:0000313" key="10">
    <source>
        <dbReference type="Proteomes" id="UP000295518"/>
    </source>
</evidence>
<evidence type="ECO:0000256" key="2">
    <source>
        <dbReference type="ARBA" id="ARBA00022676"/>
    </source>
</evidence>
<evidence type="ECO:0000256" key="5">
    <source>
        <dbReference type="PIRSR" id="PIRSR036289-51"/>
    </source>
</evidence>
<dbReference type="AlphaFoldDB" id="A0A4R6IJD6"/>
<protein>
    <submittedName>
        <fullName evidence="9">Putative glycosyl hydrolase</fullName>
    </submittedName>
</protein>
<dbReference type="PANTHER" id="PTHR11051">
    <property type="entry name" value="GLYCOSYL HYDROLASE-RELATED"/>
    <property type="match status" value="1"/>
</dbReference>
<evidence type="ECO:0000256" key="4">
    <source>
        <dbReference type="PIRSR" id="PIRSR036289-50"/>
    </source>
</evidence>
<sequence length="783" mass="89908">MNKPELKYDLDNLLIIQNNYLPNYAKKTESIFAQGNSYLGLRAVDPEYHTLHKEDFFLAGFYNKGDQNEETELANIANMLQNNLFLNGEFFELSKNDKYQKVLDLKTGELIRTVVAKCNDSTIKILLRRNVSQSNKHIFGEQISFELVSGPSVKILIQPHINGSVTNSGIMHFQEGTKKLFQDNIIQYVAQSTASKQYVVNTMKLSLFKAGIEQKYRGDDFVLFMKRRQVGFSIKIDLEINKPIILEKIMAVNSSQDKISQKMDLKETIEKSNILAELISNIDYEQIHNSNIISWSKIFKQWDVEIIGKSDDAKYDALALKYSINHMNTFVPKYSDQYSVGAKGLSGEGYQGHNYWDTELFILPNFIFNDYKQAKQMLMYRYHGLTGARNKAQEKNHIGAQYPWETALPHEGEVTPFWGQPDIRTGKQVPIASREHEIHVSADVAYAVEQYYKVSSDQDFMDNYGYEIIIDTAIWWTQRAEWDSQKNQYVITNVMGPNEYKGNIDNNAFINRMAKFNLDLAIKYIEKLSKDNPELLKTINNKIPYKYDLEKIKHVSNLLKIQKPNSEMVIAENDQFLGLEKKDIKDFQLLGDAGKKLFNTEEGILKLSGQLVKQADVILLNYLISEDVSKEVAKKNWDFYEISTTHDSSLSPSTYAISAIELRHRLDYAYDLFKYSLNIDLGTNFNSSDAGIHAGSLAAIYQMIVFGYGGLKLINGELHINPILPKQWEGLNYKVKFQNSILHIKVLKDIFEVESSENIKLNINGTNEIIQKNQTREFSINKG</sequence>
<dbReference type="SUPFAM" id="SSF74650">
    <property type="entry name" value="Galactose mutarotase-like"/>
    <property type="match status" value="1"/>
</dbReference>
<dbReference type="InterPro" id="IPR005196">
    <property type="entry name" value="Glyco_hydro_65_N"/>
</dbReference>
<accession>A0A4R6IJD6</accession>
<feature type="binding site" evidence="5">
    <location>
        <begin position="613"/>
        <end position="614"/>
    </location>
    <ligand>
        <name>substrate</name>
    </ligand>
</feature>
<dbReference type="Pfam" id="PF03633">
    <property type="entry name" value="Glyco_hydro_65C"/>
    <property type="match status" value="1"/>
</dbReference>
<keyword evidence="3" id="KW-0808">Transferase</keyword>
<keyword evidence="10" id="KW-1185">Reference proteome</keyword>
<feature type="domain" description="Glycoside hydrolase family 65 C-terminal" evidence="7">
    <location>
        <begin position="712"/>
        <end position="765"/>
    </location>
</feature>
<dbReference type="InterPro" id="IPR017045">
    <property type="entry name" value="Malt_Pase/Glycosyl_Hdrlase"/>
</dbReference>
<keyword evidence="9" id="KW-0378">Hydrolase</keyword>
<dbReference type="GO" id="GO:0016757">
    <property type="term" value="F:glycosyltransferase activity"/>
    <property type="evidence" value="ECO:0007669"/>
    <property type="project" value="UniProtKB-KW"/>
</dbReference>
<evidence type="ECO:0000259" key="7">
    <source>
        <dbReference type="Pfam" id="PF03633"/>
    </source>
</evidence>
<dbReference type="GO" id="GO:0005975">
    <property type="term" value="P:carbohydrate metabolic process"/>
    <property type="evidence" value="ECO:0007669"/>
    <property type="project" value="InterPro"/>
</dbReference>
<dbReference type="GO" id="GO:0004553">
    <property type="term" value="F:hydrolase activity, hydrolyzing O-glycosyl compounds"/>
    <property type="evidence" value="ECO:0007669"/>
    <property type="project" value="TreeGrafter"/>
</dbReference>
<comment type="similarity">
    <text evidence="1">Belongs to the glycosyl hydrolase 65 family.</text>
</comment>
<keyword evidence="2" id="KW-0328">Glycosyltransferase</keyword>
<dbReference type="InterPro" id="IPR005195">
    <property type="entry name" value="Glyco_hydro_65_M"/>
</dbReference>
<feature type="domain" description="Glycoside hydrolase family 65 N-terminal" evidence="8">
    <location>
        <begin position="17"/>
        <end position="255"/>
    </location>
</feature>